<keyword evidence="2" id="KW-0732">Signal</keyword>
<evidence type="ECO:0000313" key="4">
    <source>
        <dbReference type="Proteomes" id="UP000233467"/>
    </source>
</evidence>
<organism evidence="3 4">
    <name type="scientific">Aeromonas sobria</name>
    <dbReference type="NCBI Taxonomy" id="646"/>
    <lineage>
        <taxon>Bacteria</taxon>
        <taxon>Pseudomonadati</taxon>
        <taxon>Pseudomonadota</taxon>
        <taxon>Gammaproteobacteria</taxon>
        <taxon>Aeromonadales</taxon>
        <taxon>Aeromonadaceae</taxon>
        <taxon>Aeromonas</taxon>
    </lineage>
</organism>
<comment type="caution">
    <text evidence="3">The sequence shown here is derived from an EMBL/GenBank/DDBJ whole genome shotgun (WGS) entry which is preliminary data.</text>
</comment>
<dbReference type="PROSITE" id="PS50005">
    <property type="entry name" value="TPR"/>
    <property type="match status" value="1"/>
</dbReference>
<dbReference type="EMBL" id="NQMM01000001">
    <property type="protein sequence ID" value="PKQ83289.1"/>
    <property type="molecule type" value="Genomic_DNA"/>
</dbReference>
<dbReference type="RefSeq" id="WP_101323141.1">
    <property type="nucleotide sequence ID" value="NZ_NQMM01000001.1"/>
</dbReference>
<dbReference type="Proteomes" id="UP000233467">
    <property type="component" value="Unassembled WGS sequence"/>
</dbReference>
<accession>A0A2N3J9Q5</accession>
<feature type="repeat" description="TPR" evidence="1">
    <location>
        <begin position="98"/>
        <end position="131"/>
    </location>
</feature>
<proteinExistence type="predicted"/>
<dbReference type="PROSITE" id="PS51257">
    <property type="entry name" value="PROKAR_LIPOPROTEIN"/>
    <property type="match status" value="1"/>
</dbReference>
<reference evidence="3 4" key="1">
    <citation type="journal article" date="2017" name="Front. Microbiol.">
        <title>Strong Genomic and Phenotypic Heterogeneity in the Aeromonas sobria Species Complex.</title>
        <authorList>
            <person name="Gauthier J."/>
            <person name="Vincent A.T."/>
            <person name="Charette S.J."/>
            <person name="Derome N."/>
        </authorList>
    </citation>
    <scope>NUCLEOTIDE SEQUENCE [LARGE SCALE GENOMIC DNA]</scope>
    <source>
        <strain evidence="3 4">TM18</strain>
    </source>
</reference>
<dbReference type="Gene3D" id="1.25.40.10">
    <property type="entry name" value="Tetratricopeptide repeat domain"/>
    <property type="match status" value="2"/>
</dbReference>
<keyword evidence="4" id="KW-1185">Reference proteome</keyword>
<evidence type="ECO:0000256" key="1">
    <source>
        <dbReference type="PROSITE-ProRule" id="PRU00339"/>
    </source>
</evidence>
<keyword evidence="1" id="KW-0802">TPR repeat</keyword>
<dbReference type="Pfam" id="PF13432">
    <property type="entry name" value="TPR_16"/>
    <property type="match status" value="1"/>
</dbReference>
<sequence length="394" mass="44292">MLRIWICLLALVSQACLAMEVSPHFSRQLEPVMKLYQSGQWQQAQSKASGLKPNSDAERAWLAQLQASLAANLQQTAQASRYVEQALAYKEWPEQQQLQLLRLRGDIQAQQSNWSGAIASYKAALALKPDDALRLRLRLAGLYYHNKQYGEAASQSEQLLKKGWQKQAAIIRLSALTAQQRYSVAADQAAELIRHEPTESKWWQQAVSLNLSAKRGDQALALLQTAIDKKLMDDASARNQLIRLYAWQGLPYRGARLLEAAMAKGQMKQSAENRQLLAQLWEGAREWSQAVDSWQQLANQHGQPKATMRAAELLLQQGKTDAAMTQLAAIKSVKGEQGNRAKALLVQAHLNKEQYAQALELARELQQQDNWQQKATSWVNYIRAQSEDLSKKAA</sequence>
<evidence type="ECO:0000313" key="3">
    <source>
        <dbReference type="EMBL" id="PKQ83289.1"/>
    </source>
</evidence>
<evidence type="ECO:0000256" key="2">
    <source>
        <dbReference type="SAM" id="SignalP"/>
    </source>
</evidence>
<dbReference type="InterPro" id="IPR019734">
    <property type="entry name" value="TPR_rpt"/>
</dbReference>
<protein>
    <submittedName>
        <fullName evidence="3">Uncharacterized protein</fullName>
    </submittedName>
</protein>
<feature type="signal peptide" evidence="2">
    <location>
        <begin position="1"/>
        <end position="18"/>
    </location>
</feature>
<dbReference type="AlphaFoldDB" id="A0A2N3J9Q5"/>
<dbReference type="InterPro" id="IPR011990">
    <property type="entry name" value="TPR-like_helical_dom_sf"/>
</dbReference>
<dbReference type="SUPFAM" id="SSF48452">
    <property type="entry name" value="TPR-like"/>
    <property type="match status" value="1"/>
</dbReference>
<gene>
    <name evidence="3" type="ORF">CJP16_00005</name>
</gene>
<name>A0A2N3J9Q5_AERSO</name>
<feature type="chain" id="PRO_5014684676" evidence="2">
    <location>
        <begin position="19"/>
        <end position="394"/>
    </location>
</feature>